<protein>
    <submittedName>
        <fullName evidence="6">Stress adaptor protein CpxP</fullName>
    </submittedName>
</protein>
<comment type="subcellular location">
    <subcellularLocation>
        <location evidence="1">Periplasm</location>
    </subcellularLocation>
</comment>
<comment type="caution">
    <text evidence="6">The sequence shown here is derived from an EMBL/GenBank/DDBJ whole genome shotgun (WGS) entry which is preliminary data.</text>
</comment>
<dbReference type="InterPro" id="IPR052211">
    <property type="entry name" value="Cpx_auxiliary_protein"/>
</dbReference>
<dbReference type="CDD" id="cd09916">
    <property type="entry name" value="CpxP_like"/>
    <property type="match status" value="1"/>
</dbReference>
<evidence type="ECO:0000256" key="3">
    <source>
        <dbReference type="ARBA" id="ARBA00022729"/>
    </source>
</evidence>
<proteinExistence type="inferred from homology"/>
<dbReference type="PANTHER" id="PTHR38102">
    <property type="entry name" value="PERIPLASMIC CHAPERONE SPY"/>
    <property type="match status" value="1"/>
</dbReference>
<comment type="similarity">
    <text evidence="2">Belongs to the CpxP/Spy family.</text>
</comment>
<reference evidence="6 7" key="1">
    <citation type="submission" date="2018-01" db="EMBL/GenBank/DDBJ databases">
        <title>Draft genome sequences of six Vibrio diazotrophicus strains isolated from deep-sea sediments of the Baltic Sea.</title>
        <authorList>
            <person name="Castillo D."/>
            <person name="Vandieken V."/>
            <person name="Chiang O."/>
            <person name="Middelboe M."/>
        </authorList>
    </citation>
    <scope>NUCLEOTIDE SEQUENCE [LARGE SCALE GENOMIC DNA]</scope>
    <source>
        <strain evidence="6 7">65.10M</strain>
    </source>
</reference>
<evidence type="ECO:0000256" key="2">
    <source>
        <dbReference type="ARBA" id="ARBA00008441"/>
    </source>
</evidence>
<gene>
    <name evidence="6" type="primary">cpxP</name>
    <name evidence="6" type="ORF">C1O25_03780</name>
</gene>
<dbReference type="InterPro" id="IPR012899">
    <property type="entry name" value="LTXXQ"/>
</dbReference>
<evidence type="ECO:0000256" key="5">
    <source>
        <dbReference type="SAM" id="MobiDB-lite"/>
    </source>
</evidence>
<evidence type="ECO:0000313" key="7">
    <source>
        <dbReference type="Proteomes" id="UP000236547"/>
    </source>
</evidence>
<dbReference type="NCBIfam" id="NF009391">
    <property type="entry name" value="PRK12750.1"/>
    <property type="match status" value="1"/>
</dbReference>
<feature type="compositionally biased region" description="Gly residues" evidence="5">
    <location>
        <begin position="184"/>
        <end position="209"/>
    </location>
</feature>
<feature type="region of interest" description="Disordered" evidence="5">
    <location>
        <begin position="184"/>
        <end position="218"/>
    </location>
</feature>
<dbReference type="EMBL" id="POSM01000003">
    <property type="protein sequence ID" value="PNI02765.1"/>
    <property type="molecule type" value="Genomic_DNA"/>
</dbReference>
<keyword evidence="3" id="KW-0732">Signal</keyword>
<evidence type="ECO:0000313" key="6">
    <source>
        <dbReference type="EMBL" id="PNI02765.1"/>
    </source>
</evidence>
<sequence>MPSRIINLSAAQAADSSPNEKEKIMKLAKKMILAAIVLPITLGSAAVFAAGGGKGPGRDFGGDCGRGGMMNPEMFSQLNVTPEQKAKMAELRLKQRDAMHAQRSGKHSEMRALKQQERDLVMSSNFDEAAAKKLAEQMVQLRAEQRVAMMQHRNEMMNVLTADQKTKLASIQQDRMNECVLFGQGGPNGQGGKGGQGPRGQGMMRGGPQGQSMAPMMQ</sequence>
<dbReference type="PANTHER" id="PTHR38102:SF1">
    <property type="entry name" value="PERIPLASMIC CHAPERONE SPY"/>
    <property type="match status" value="1"/>
</dbReference>
<dbReference type="Pfam" id="PF07813">
    <property type="entry name" value="LTXXQ"/>
    <property type="match status" value="1"/>
</dbReference>
<keyword evidence="4" id="KW-0574">Periplasm</keyword>
<evidence type="ECO:0000256" key="4">
    <source>
        <dbReference type="ARBA" id="ARBA00022764"/>
    </source>
</evidence>
<accession>A0ABX4WF78</accession>
<name>A0ABX4WF78_VIBDI</name>
<feature type="region of interest" description="Disordered" evidence="5">
    <location>
        <begin position="1"/>
        <end position="20"/>
    </location>
</feature>
<dbReference type="Gene3D" id="1.20.120.1490">
    <property type="match status" value="1"/>
</dbReference>
<dbReference type="Proteomes" id="UP000236547">
    <property type="component" value="Unassembled WGS sequence"/>
</dbReference>
<organism evidence="6 7">
    <name type="scientific">Vibrio diazotrophicus</name>
    <dbReference type="NCBI Taxonomy" id="685"/>
    <lineage>
        <taxon>Bacteria</taxon>
        <taxon>Pseudomonadati</taxon>
        <taxon>Pseudomonadota</taxon>
        <taxon>Gammaproteobacteria</taxon>
        <taxon>Vibrionales</taxon>
        <taxon>Vibrionaceae</taxon>
        <taxon>Vibrio</taxon>
    </lineage>
</organism>
<evidence type="ECO:0000256" key="1">
    <source>
        <dbReference type="ARBA" id="ARBA00004418"/>
    </source>
</evidence>
<keyword evidence="7" id="KW-1185">Reference proteome</keyword>